<feature type="coiled-coil region" evidence="3">
    <location>
        <begin position="246"/>
        <end position="280"/>
    </location>
</feature>
<sequence length="522" mass="59152">MIDIKEKRMAVLDVKGLTMSYADKKLYEDASFQLEKHEHMGIVGQNGAGKSTLIKILIGKVLPVAGSVKWQNGVKIGYLDQYVDIPQGMTLIQFLHTAFADLYQLNDRMNKLYEDYATKMDENLLTRAGRIQERLDANHFYEIETEIERVMNGLGLTEIGRDHMVSEMSGGQRSKIILAKMLLENPDVILLDEPTNYLDTAHIEWLIDYLNQYQGAAMIISHDYDFLERVTNTICDVAFGQITKYRGSFQQAMRQKEERKEAQEREYEKQQVVIEKAERFIRKNKAGSKSTMAKSREKMLARMKKIDPPADNLKAVFHFPYENTGSANALRVNELSVGYGRPLLAPVTFSMTMGEKLLFTGFNGVGKSTLIKSILKKIPALAGKASFSPSAKINYFDQDLEWADPQLTPLQTIQNIFPTMQPRTIRTKLARAGINAANTMKPLHLLSGGEQTKVKLAILELTPCNFLIMDEPTNHLDDETKEGLKKALQEFPGNLILVSHEESFYTGWLDKVLNVEKLSLKN</sequence>
<dbReference type="Gene3D" id="3.40.50.300">
    <property type="entry name" value="P-loop containing nucleotide triphosphate hydrolases"/>
    <property type="match status" value="2"/>
</dbReference>
<dbReference type="STRING" id="525309.HMPREF0494_0636"/>
<evidence type="ECO:0000256" key="3">
    <source>
        <dbReference type="SAM" id="Coils"/>
    </source>
</evidence>
<accession>C8P5P4</accession>
<dbReference type="CDD" id="cd03221">
    <property type="entry name" value="ABCF_EF-3"/>
    <property type="match status" value="2"/>
</dbReference>
<dbReference type="GO" id="GO:0005524">
    <property type="term" value="F:ATP binding"/>
    <property type="evidence" value="ECO:0007669"/>
    <property type="project" value="UniProtKB-KW"/>
</dbReference>
<dbReference type="eggNOG" id="COG0488">
    <property type="taxonomic scope" value="Bacteria"/>
</dbReference>
<dbReference type="Proteomes" id="UP000003675">
    <property type="component" value="Unassembled WGS sequence"/>
</dbReference>
<keyword evidence="3" id="KW-0175">Coiled coil</keyword>
<proteinExistence type="predicted"/>
<dbReference type="SUPFAM" id="SSF52540">
    <property type="entry name" value="P-loop containing nucleoside triphosphate hydrolases"/>
    <property type="match status" value="2"/>
</dbReference>
<protein>
    <submittedName>
        <fullName evidence="5">ABC transporter, ATP-binding protein</fullName>
    </submittedName>
</protein>
<dbReference type="PROSITE" id="PS00211">
    <property type="entry name" value="ABC_TRANSPORTER_1"/>
    <property type="match status" value="1"/>
</dbReference>
<dbReference type="PANTHER" id="PTHR42855">
    <property type="entry name" value="ABC TRANSPORTER ATP-BINDING SUBUNIT"/>
    <property type="match status" value="1"/>
</dbReference>
<dbReference type="InterPro" id="IPR017871">
    <property type="entry name" value="ABC_transporter-like_CS"/>
</dbReference>
<dbReference type="HOGENOM" id="CLU_000604_36_0_9"/>
<dbReference type="EMBL" id="ACLL01000015">
    <property type="protein sequence ID" value="EEW54215.1"/>
    <property type="molecule type" value="Genomic_DNA"/>
</dbReference>
<keyword evidence="2 5" id="KW-0067">ATP-binding</keyword>
<evidence type="ECO:0000259" key="4">
    <source>
        <dbReference type="PROSITE" id="PS50893"/>
    </source>
</evidence>
<dbReference type="InterPro" id="IPR003439">
    <property type="entry name" value="ABC_transporter-like_ATP-bd"/>
</dbReference>
<comment type="caution">
    <text evidence="5">The sequence shown here is derived from an EMBL/GenBank/DDBJ whole genome shotgun (WGS) entry which is preliminary data.</text>
</comment>
<dbReference type="PANTHER" id="PTHR42855:SF2">
    <property type="entry name" value="DRUG RESISTANCE ABC TRANSPORTER,ATP-BINDING PROTEIN"/>
    <property type="match status" value="1"/>
</dbReference>
<dbReference type="PROSITE" id="PS50893">
    <property type="entry name" value="ABC_TRANSPORTER_2"/>
    <property type="match status" value="1"/>
</dbReference>
<evidence type="ECO:0000256" key="2">
    <source>
        <dbReference type="ARBA" id="ARBA00022840"/>
    </source>
</evidence>
<dbReference type="AlphaFoldDB" id="C8P5P4"/>
<reference evidence="5 6" key="1">
    <citation type="submission" date="2009-09" db="EMBL/GenBank/DDBJ databases">
        <authorList>
            <person name="Qin X."/>
            <person name="Bachman B."/>
            <person name="Battles P."/>
            <person name="Bell A."/>
            <person name="Bess C."/>
            <person name="Bickham C."/>
            <person name="Chaboub L."/>
            <person name="Chen D."/>
            <person name="Coyle M."/>
            <person name="Deiros D.R."/>
            <person name="Dinh H."/>
            <person name="Forbes L."/>
            <person name="Fowler G."/>
            <person name="Francisco L."/>
            <person name="Fu Q."/>
            <person name="Gubbala S."/>
            <person name="Hale W."/>
            <person name="Han Y."/>
            <person name="Hemphill L."/>
            <person name="Highlander S.K."/>
            <person name="Hirani K."/>
            <person name="Hogues M."/>
            <person name="Jackson L."/>
            <person name="Jakkamsetti A."/>
            <person name="Javaid M."/>
            <person name="Jiang H."/>
            <person name="Korchina V."/>
            <person name="Kovar C."/>
            <person name="Lara F."/>
            <person name="Lee S."/>
            <person name="Mata R."/>
            <person name="Mathew T."/>
            <person name="Moen C."/>
            <person name="Morales K."/>
            <person name="Munidasa M."/>
            <person name="Nazareth L."/>
            <person name="Ngo R."/>
            <person name="Nguyen L."/>
            <person name="Okwuonu G."/>
            <person name="Ongeri F."/>
            <person name="Patil S."/>
            <person name="Petrosino J."/>
            <person name="Pham C."/>
            <person name="Pham P."/>
            <person name="Pu L.-L."/>
            <person name="Puazo M."/>
            <person name="Raj R."/>
            <person name="Reid J."/>
            <person name="Rouhana J."/>
            <person name="Saada N."/>
            <person name="Shang Y."/>
            <person name="Simmons D."/>
            <person name="Thornton R."/>
            <person name="Warren J."/>
            <person name="Weissenberger G."/>
            <person name="Zhang J."/>
            <person name="Zhang L."/>
            <person name="Zhou C."/>
            <person name="Zhu D."/>
            <person name="Muzny D."/>
            <person name="Worley K."/>
            <person name="Gibbs R."/>
        </authorList>
    </citation>
    <scope>NUCLEOTIDE SEQUENCE [LARGE SCALE GENOMIC DNA]</scope>
    <source>
        <strain evidence="5 6">DSM 16041</strain>
    </source>
</reference>
<dbReference type="Pfam" id="PF12848">
    <property type="entry name" value="ABC_tran_Xtn"/>
    <property type="match status" value="1"/>
</dbReference>
<dbReference type="GO" id="GO:0016887">
    <property type="term" value="F:ATP hydrolysis activity"/>
    <property type="evidence" value="ECO:0007669"/>
    <property type="project" value="InterPro"/>
</dbReference>
<dbReference type="InterPro" id="IPR003593">
    <property type="entry name" value="AAA+_ATPase"/>
</dbReference>
<gene>
    <name evidence="5" type="ORF">HMPREF0494_0636</name>
</gene>
<keyword evidence="1" id="KW-0547">Nucleotide-binding</keyword>
<dbReference type="Pfam" id="PF00005">
    <property type="entry name" value="ABC_tran"/>
    <property type="match status" value="2"/>
</dbReference>
<feature type="domain" description="ABC transporter" evidence="4">
    <location>
        <begin position="12"/>
        <end position="264"/>
    </location>
</feature>
<dbReference type="FunFam" id="3.40.50.300:FF:000011">
    <property type="entry name" value="Putative ABC transporter ATP-binding component"/>
    <property type="match status" value="1"/>
</dbReference>
<organism evidence="5 6">
    <name type="scientific">Limosilactobacillus antri DSM 16041</name>
    <dbReference type="NCBI Taxonomy" id="525309"/>
    <lineage>
        <taxon>Bacteria</taxon>
        <taxon>Bacillati</taxon>
        <taxon>Bacillota</taxon>
        <taxon>Bacilli</taxon>
        <taxon>Lactobacillales</taxon>
        <taxon>Lactobacillaceae</taxon>
        <taxon>Limosilactobacillus</taxon>
    </lineage>
</organism>
<name>C8P5P4_9LACO</name>
<evidence type="ECO:0000313" key="5">
    <source>
        <dbReference type="EMBL" id="EEW54215.1"/>
    </source>
</evidence>
<dbReference type="InterPro" id="IPR027417">
    <property type="entry name" value="P-loop_NTPase"/>
</dbReference>
<evidence type="ECO:0000313" key="6">
    <source>
        <dbReference type="Proteomes" id="UP000003675"/>
    </source>
</evidence>
<dbReference type="SMART" id="SM00382">
    <property type="entry name" value="AAA"/>
    <property type="match status" value="2"/>
</dbReference>
<evidence type="ECO:0000256" key="1">
    <source>
        <dbReference type="ARBA" id="ARBA00022741"/>
    </source>
</evidence>
<dbReference type="InterPro" id="IPR032781">
    <property type="entry name" value="ABC_tran_Xtn"/>
</dbReference>
<dbReference type="InterPro" id="IPR051309">
    <property type="entry name" value="ABCF_ATPase"/>
</dbReference>